<feature type="compositionally biased region" description="Polar residues" evidence="2">
    <location>
        <begin position="357"/>
        <end position="367"/>
    </location>
</feature>
<accession>A0A9N7YRT7</accession>
<evidence type="ECO:0000256" key="2">
    <source>
        <dbReference type="SAM" id="MobiDB-lite"/>
    </source>
</evidence>
<dbReference type="Proteomes" id="UP001153269">
    <property type="component" value="Unassembled WGS sequence"/>
</dbReference>
<dbReference type="AlphaFoldDB" id="A0A9N7YRT7"/>
<feature type="region of interest" description="Disordered" evidence="2">
    <location>
        <begin position="348"/>
        <end position="388"/>
    </location>
</feature>
<feature type="coiled-coil region" evidence="1">
    <location>
        <begin position="105"/>
        <end position="195"/>
    </location>
</feature>
<dbReference type="EMBL" id="CADEAL010002779">
    <property type="protein sequence ID" value="CAB1442078.1"/>
    <property type="molecule type" value="Genomic_DNA"/>
</dbReference>
<proteinExistence type="predicted"/>
<organism evidence="3 4">
    <name type="scientific">Pleuronectes platessa</name>
    <name type="common">European plaice</name>
    <dbReference type="NCBI Taxonomy" id="8262"/>
    <lineage>
        <taxon>Eukaryota</taxon>
        <taxon>Metazoa</taxon>
        <taxon>Chordata</taxon>
        <taxon>Craniata</taxon>
        <taxon>Vertebrata</taxon>
        <taxon>Euteleostomi</taxon>
        <taxon>Actinopterygii</taxon>
        <taxon>Neopterygii</taxon>
        <taxon>Teleostei</taxon>
        <taxon>Neoteleostei</taxon>
        <taxon>Acanthomorphata</taxon>
        <taxon>Carangaria</taxon>
        <taxon>Pleuronectiformes</taxon>
        <taxon>Pleuronectoidei</taxon>
        <taxon>Pleuronectidae</taxon>
        <taxon>Pleuronectes</taxon>
    </lineage>
</organism>
<comment type="caution">
    <text evidence="3">The sequence shown here is derived from an EMBL/GenBank/DDBJ whole genome shotgun (WGS) entry which is preliminary data.</text>
</comment>
<name>A0A9N7YRT7_PLEPL</name>
<feature type="region of interest" description="Disordered" evidence="2">
    <location>
        <begin position="17"/>
        <end position="42"/>
    </location>
</feature>
<sequence length="388" mass="45521">MPYKNQNLQKLEQKRLRGELKDDSKRELPQDNQWTLKFKQEQGKNNKLRKDLEVALSQQHKDKEELMLLTSKNHQLALDKNRLQGELEDVPKRELAQDNQWALKLKQEQGKYNKLQTDYEAVLSQQQKDKEELMLLTCKNHQLALDKNRLQGELEDVQLKRELSLIQLKKDRDSCNMLEEKLRKYKTRLLREIKQNEQQKKASTAAESQMNDMHTPRMENEDIMAKFEAKDRSESTPTLAQLQDALHKEAVQRSILEERTIQIASGLERERERANQSSSALEKERSTHDKCRVELKEGLTNQKKEQTNPQLRQLDELRLNEQQLAQHNPQRQHTDLGRKHKEMNSNFHELRIPPPTSRTTKSCSALQKGSPAHHSVGLSRTQKVHHSV</sequence>
<evidence type="ECO:0000313" key="3">
    <source>
        <dbReference type="EMBL" id="CAB1442078.1"/>
    </source>
</evidence>
<gene>
    <name evidence="3" type="ORF">PLEPLA_LOCUS29781</name>
</gene>
<keyword evidence="1" id="KW-0175">Coiled coil</keyword>
<reference evidence="3" key="1">
    <citation type="submission" date="2020-03" db="EMBL/GenBank/DDBJ databases">
        <authorList>
            <person name="Weist P."/>
        </authorList>
    </citation>
    <scope>NUCLEOTIDE SEQUENCE</scope>
</reference>
<evidence type="ECO:0000313" key="4">
    <source>
        <dbReference type="Proteomes" id="UP001153269"/>
    </source>
</evidence>
<feature type="compositionally biased region" description="Basic and acidic residues" evidence="2">
    <location>
        <begin position="17"/>
        <end position="29"/>
    </location>
</feature>
<keyword evidence="4" id="KW-1185">Reference proteome</keyword>
<feature type="region of interest" description="Disordered" evidence="2">
    <location>
        <begin position="267"/>
        <end position="290"/>
    </location>
</feature>
<protein>
    <submittedName>
        <fullName evidence="3">Uncharacterized protein</fullName>
    </submittedName>
</protein>
<feature type="compositionally biased region" description="Basic and acidic residues" evidence="2">
    <location>
        <begin position="281"/>
        <end position="290"/>
    </location>
</feature>
<evidence type="ECO:0000256" key="1">
    <source>
        <dbReference type="SAM" id="Coils"/>
    </source>
</evidence>